<keyword evidence="4" id="KW-1185">Reference proteome</keyword>
<dbReference type="PANTHER" id="PTHR43592">
    <property type="entry name" value="CAAX AMINO TERMINAL PROTEASE"/>
    <property type="match status" value="1"/>
</dbReference>
<organism evidence="3 4">
    <name type="scientific">Ornithinibacillus salinisoli</name>
    <dbReference type="NCBI Taxonomy" id="1848459"/>
    <lineage>
        <taxon>Bacteria</taxon>
        <taxon>Bacillati</taxon>
        <taxon>Bacillota</taxon>
        <taxon>Bacilli</taxon>
        <taxon>Bacillales</taxon>
        <taxon>Bacillaceae</taxon>
        <taxon>Ornithinibacillus</taxon>
    </lineage>
</organism>
<dbReference type="InterPro" id="IPR003675">
    <property type="entry name" value="Rce1/LyrA-like_dom"/>
</dbReference>
<evidence type="ECO:0000313" key="3">
    <source>
        <dbReference type="EMBL" id="MFD2045545.1"/>
    </source>
</evidence>
<gene>
    <name evidence="3" type="ORF">ACFSJF_14800</name>
</gene>
<protein>
    <submittedName>
        <fullName evidence="3">CPBP family intramembrane glutamic endopeptidase</fullName>
        <ecNumber evidence="3">3.4.-.-</ecNumber>
    </submittedName>
</protein>
<name>A0ABW4W3Y3_9BACI</name>
<dbReference type="RefSeq" id="WP_377558189.1">
    <property type="nucleotide sequence ID" value="NZ_JBHUMI010000020.1"/>
</dbReference>
<dbReference type="Proteomes" id="UP001597383">
    <property type="component" value="Unassembled WGS sequence"/>
</dbReference>
<proteinExistence type="predicted"/>
<feature type="domain" description="CAAX prenyl protease 2/Lysostaphin resistance protein A-like" evidence="2">
    <location>
        <begin position="25"/>
        <end position="122"/>
    </location>
</feature>
<keyword evidence="1" id="KW-1133">Transmembrane helix</keyword>
<evidence type="ECO:0000313" key="4">
    <source>
        <dbReference type="Proteomes" id="UP001597383"/>
    </source>
</evidence>
<dbReference type="EMBL" id="JBHUHQ010000019">
    <property type="protein sequence ID" value="MFD2045545.1"/>
    <property type="molecule type" value="Genomic_DNA"/>
</dbReference>
<evidence type="ECO:0000259" key="2">
    <source>
        <dbReference type="Pfam" id="PF02517"/>
    </source>
</evidence>
<feature type="transmembrane region" description="Helical" evidence="1">
    <location>
        <begin position="82"/>
        <end position="102"/>
    </location>
</feature>
<reference evidence="4" key="1">
    <citation type="journal article" date="2019" name="Int. J. Syst. Evol. Microbiol.">
        <title>The Global Catalogue of Microorganisms (GCM) 10K type strain sequencing project: providing services to taxonomists for standard genome sequencing and annotation.</title>
        <authorList>
            <consortium name="The Broad Institute Genomics Platform"/>
            <consortium name="The Broad Institute Genome Sequencing Center for Infectious Disease"/>
            <person name="Wu L."/>
            <person name="Ma J."/>
        </authorList>
    </citation>
    <scope>NUCLEOTIDE SEQUENCE [LARGE SCALE GENOMIC DNA]</scope>
    <source>
        <strain evidence="4">R28</strain>
    </source>
</reference>
<feature type="transmembrane region" description="Helical" evidence="1">
    <location>
        <begin position="109"/>
        <end position="126"/>
    </location>
</feature>
<feature type="transmembrane region" description="Helical" evidence="1">
    <location>
        <begin position="26"/>
        <end position="46"/>
    </location>
</feature>
<keyword evidence="1" id="KW-0812">Transmembrane</keyword>
<dbReference type="GO" id="GO:0016787">
    <property type="term" value="F:hydrolase activity"/>
    <property type="evidence" value="ECO:0007669"/>
    <property type="project" value="UniProtKB-KW"/>
</dbReference>
<keyword evidence="3" id="KW-0378">Hydrolase</keyword>
<dbReference type="Pfam" id="PF02517">
    <property type="entry name" value="Rce1-like"/>
    <property type="match status" value="1"/>
</dbReference>
<sequence>MAIYFVVLNLLILKNEFNFNLGFNSWLNIIILVGIVEELVFRGFLLKKLTETYTFWKANMVTSSLFVSIHFPIWFYKGLFETPSIFNAIFTVFIIGFIFGVIYKRTNSLWSVIIIHSMYNLFLSIFH</sequence>
<dbReference type="PANTHER" id="PTHR43592:SF15">
    <property type="entry name" value="CAAX AMINO TERMINAL PROTEASE FAMILY PROTEIN"/>
    <property type="match status" value="1"/>
</dbReference>
<dbReference type="EC" id="3.4.-.-" evidence="3"/>
<comment type="caution">
    <text evidence="3">The sequence shown here is derived from an EMBL/GenBank/DDBJ whole genome shotgun (WGS) entry which is preliminary data.</text>
</comment>
<keyword evidence="1" id="KW-0472">Membrane</keyword>
<accession>A0ABW4W3Y3</accession>
<feature type="transmembrane region" description="Helical" evidence="1">
    <location>
        <begin position="58"/>
        <end position="76"/>
    </location>
</feature>
<evidence type="ECO:0000256" key="1">
    <source>
        <dbReference type="SAM" id="Phobius"/>
    </source>
</evidence>